<evidence type="ECO:0000256" key="8">
    <source>
        <dbReference type="ARBA" id="ARBA00023065"/>
    </source>
</evidence>
<comment type="function">
    <text evidence="10">Potassium transporter.</text>
</comment>
<keyword evidence="8 10" id="KW-0406">Ion transport</keyword>
<comment type="similarity">
    <text evidence="2 10">Belongs to the HAK/KUP transporter (TC 2.A.72.3) family.</text>
</comment>
<keyword evidence="4 10" id="KW-0633">Potassium transport</keyword>
<feature type="transmembrane region" description="Helical" evidence="10">
    <location>
        <begin position="455"/>
        <end position="478"/>
    </location>
</feature>
<sequence>MAVNDHDGGSLDIGEKLRRDEGQMPSPIHRRLVRTDSLPFEAGKIPPKHTFTAHESWSRTLLLAFQSIGVVYGDIGTSPLYVYASTFPNGIQHDDDLLGALSLIIYTIILIPLLKYVFIVLWANDNGDGGAFALYSLISRYIKVSMIPNQQDEDAKVSNYRLESVSNRLKRAEWIKEKLENNNIAKIAIFVVTILGTSMVIGDGVLTPCISVISAVDGIKEKAPSLDDSTISYISAGILVLLFAIQRFGTDKVGYSFAPIVLTWFLLISGIGLYNLFKYDVGVLRAFNPKYTVDYFHRNGKQGWISLGGIVLCITGTEAMFADLGHFNVRAIQIGFSCVLLPAVSFAYIGQASYLTKHGDNVGDTFYKSIPGPLFWPTFIVAISTAIIASQAMISGAFAIVSWSQNLGCFPRVKVYHTSTEYEGQVYIPEINYILMVLCVFVTLLFQTTTKIGNAYGIAVVFVMTITTCLVTIVMVVIWKTRMLWVVLFVLVFGGAELVYLSSVLYKFREGGFLPLLFSLVLMIIMAIWHYVHVKKYRYELNNKVTSNYVKDIIQKGEVQRIPGLGLFYSELVQGIPPIFPHFIEKIPSIHSVLIFVSIKHLPISRVELEERFIFRQIKPESSRIFRCVARYGYNDTVDEPREFENLIIAYLKKFMQYEYLGLENAAAMHGDTGHGDESAIERGKPSTVNSEETLSASNGLIQPATDRNLSDSFNIEEEMKVIEEEKMKGVVYLLGETQVVAEGKSSPLKIAVVNYLYDFLRKNFRQGEKSLSVPRNQVLKVGMTYEK</sequence>
<feature type="transmembrane region" description="Helical" evidence="10">
    <location>
        <begin position="228"/>
        <end position="245"/>
    </location>
</feature>
<keyword evidence="5 10" id="KW-0812">Transmembrane</keyword>
<keyword evidence="3" id="KW-0813">Transport</keyword>
<feature type="transmembrane region" description="Helical" evidence="10">
    <location>
        <begin position="431"/>
        <end position="449"/>
    </location>
</feature>
<dbReference type="Proteomes" id="UP000734854">
    <property type="component" value="Unassembled WGS sequence"/>
</dbReference>
<dbReference type="InterPro" id="IPR053952">
    <property type="entry name" value="K_trans_C"/>
</dbReference>
<keyword evidence="14" id="KW-1185">Reference proteome</keyword>
<evidence type="ECO:0000256" key="2">
    <source>
        <dbReference type="ARBA" id="ARBA00008440"/>
    </source>
</evidence>
<evidence type="ECO:0000259" key="11">
    <source>
        <dbReference type="Pfam" id="PF02705"/>
    </source>
</evidence>
<keyword evidence="7 10" id="KW-1133">Transmembrane helix</keyword>
<organism evidence="13 14">
    <name type="scientific">Zingiber officinale</name>
    <name type="common">Ginger</name>
    <name type="synonym">Amomum zingiber</name>
    <dbReference type="NCBI Taxonomy" id="94328"/>
    <lineage>
        <taxon>Eukaryota</taxon>
        <taxon>Viridiplantae</taxon>
        <taxon>Streptophyta</taxon>
        <taxon>Embryophyta</taxon>
        <taxon>Tracheophyta</taxon>
        <taxon>Spermatophyta</taxon>
        <taxon>Magnoliopsida</taxon>
        <taxon>Liliopsida</taxon>
        <taxon>Zingiberales</taxon>
        <taxon>Zingiberaceae</taxon>
        <taxon>Zingiber</taxon>
    </lineage>
</organism>
<dbReference type="EMBL" id="JACMSC010000011">
    <property type="protein sequence ID" value="KAG6500717.1"/>
    <property type="molecule type" value="Genomic_DNA"/>
</dbReference>
<dbReference type="PANTHER" id="PTHR30540:SF94">
    <property type="entry name" value="POTASSIUM TRANSPORTER 5"/>
    <property type="match status" value="1"/>
</dbReference>
<evidence type="ECO:0000256" key="10">
    <source>
        <dbReference type="RuleBase" id="RU321113"/>
    </source>
</evidence>
<feature type="transmembrane region" description="Helical" evidence="10">
    <location>
        <begin position="303"/>
        <end position="322"/>
    </location>
</feature>
<evidence type="ECO:0000256" key="5">
    <source>
        <dbReference type="ARBA" id="ARBA00022692"/>
    </source>
</evidence>
<evidence type="ECO:0000313" key="13">
    <source>
        <dbReference type="EMBL" id="KAG6500717.1"/>
    </source>
</evidence>
<dbReference type="GO" id="GO:0015079">
    <property type="term" value="F:potassium ion transmembrane transporter activity"/>
    <property type="evidence" value="ECO:0007669"/>
    <property type="project" value="UniProtKB-UniRule"/>
</dbReference>
<dbReference type="GO" id="GO:0016020">
    <property type="term" value="C:membrane"/>
    <property type="evidence" value="ECO:0007669"/>
    <property type="project" value="UniProtKB-SubCell"/>
</dbReference>
<dbReference type="Pfam" id="PF02705">
    <property type="entry name" value="K_trans"/>
    <property type="match status" value="1"/>
</dbReference>
<evidence type="ECO:0000256" key="7">
    <source>
        <dbReference type="ARBA" id="ARBA00022989"/>
    </source>
</evidence>
<evidence type="ECO:0000313" key="14">
    <source>
        <dbReference type="Proteomes" id="UP000734854"/>
    </source>
</evidence>
<name>A0A8J5GHQ8_ZINOF</name>
<dbReference type="PANTHER" id="PTHR30540">
    <property type="entry name" value="OSMOTIC STRESS POTASSIUM TRANSPORTER"/>
    <property type="match status" value="1"/>
</dbReference>
<feature type="transmembrane region" description="Helical" evidence="10">
    <location>
        <begin position="512"/>
        <end position="532"/>
    </location>
</feature>
<feature type="transmembrane region" description="Helical" evidence="10">
    <location>
        <begin position="61"/>
        <end position="83"/>
    </location>
</feature>
<dbReference type="NCBIfam" id="TIGR00794">
    <property type="entry name" value="kup"/>
    <property type="match status" value="1"/>
</dbReference>
<feature type="transmembrane region" description="Helical" evidence="10">
    <location>
        <begin position="103"/>
        <end position="123"/>
    </location>
</feature>
<evidence type="ECO:0000256" key="3">
    <source>
        <dbReference type="ARBA" id="ARBA00022448"/>
    </source>
</evidence>
<protein>
    <recommendedName>
        <fullName evidence="10">Potassium transporter</fullName>
    </recommendedName>
</protein>
<feature type="domain" description="K+ potassium transporter C-terminal" evidence="12">
    <location>
        <begin position="563"/>
        <end position="787"/>
    </location>
</feature>
<dbReference type="AlphaFoldDB" id="A0A8J5GHQ8"/>
<feature type="transmembrane region" description="Helical" evidence="10">
    <location>
        <begin position="334"/>
        <end position="354"/>
    </location>
</feature>
<dbReference type="InterPro" id="IPR053951">
    <property type="entry name" value="K_trans_N"/>
</dbReference>
<evidence type="ECO:0000256" key="9">
    <source>
        <dbReference type="ARBA" id="ARBA00023136"/>
    </source>
</evidence>
<gene>
    <name evidence="13" type="ORF">ZIOFF_040567</name>
</gene>
<reference evidence="13 14" key="1">
    <citation type="submission" date="2020-08" db="EMBL/GenBank/DDBJ databases">
        <title>Plant Genome Project.</title>
        <authorList>
            <person name="Zhang R.-G."/>
        </authorList>
    </citation>
    <scope>NUCLEOTIDE SEQUENCE [LARGE SCALE GENOMIC DNA]</scope>
    <source>
        <tissue evidence="13">Rhizome</tissue>
    </source>
</reference>
<comment type="caution">
    <text evidence="13">The sequence shown here is derived from an EMBL/GenBank/DDBJ whole genome shotgun (WGS) entry which is preliminary data.</text>
</comment>
<evidence type="ECO:0000256" key="6">
    <source>
        <dbReference type="ARBA" id="ARBA00022958"/>
    </source>
</evidence>
<accession>A0A8J5GHQ8</accession>
<feature type="transmembrane region" description="Helical" evidence="10">
    <location>
        <begin position="374"/>
        <end position="403"/>
    </location>
</feature>
<evidence type="ECO:0000256" key="1">
    <source>
        <dbReference type="ARBA" id="ARBA00004141"/>
    </source>
</evidence>
<evidence type="ECO:0000256" key="4">
    <source>
        <dbReference type="ARBA" id="ARBA00022538"/>
    </source>
</evidence>
<proteinExistence type="inferred from homology"/>
<keyword evidence="6 10" id="KW-0630">Potassium</keyword>
<comment type="subcellular location">
    <subcellularLocation>
        <location evidence="1 10">Membrane</location>
        <topology evidence="1 10">Multi-pass membrane protein</topology>
    </subcellularLocation>
</comment>
<dbReference type="InterPro" id="IPR003855">
    <property type="entry name" value="K+_transporter"/>
</dbReference>
<dbReference type="OrthoDB" id="504708at2759"/>
<keyword evidence="9 10" id="KW-0472">Membrane</keyword>
<feature type="transmembrane region" description="Helical" evidence="10">
    <location>
        <begin position="187"/>
        <end position="216"/>
    </location>
</feature>
<evidence type="ECO:0000259" key="12">
    <source>
        <dbReference type="Pfam" id="PF22776"/>
    </source>
</evidence>
<feature type="domain" description="K+ potassium transporter integral membrane" evidence="11">
    <location>
        <begin position="63"/>
        <end position="547"/>
    </location>
</feature>
<dbReference type="Pfam" id="PF22776">
    <property type="entry name" value="K_trans_C"/>
    <property type="match status" value="1"/>
</dbReference>
<feature type="transmembrane region" description="Helical" evidence="10">
    <location>
        <begin position="485"/>
        <end position="506"/>
    </location>
</feature>
<feature type="transmembrane region" description="Helical" evidence="10">
    <location>
        <begin position="257"/>
        <end position="277"/>
    </location>
</feature>